<name>A0ABS0DGR3_9NOCA</name>
<feature type="region of interest" description="Disordered" evidence="1">
    <location>
        <begin position="92"/>
        <end position="169"/>
    </location>
</feature>
<comment type="caution">
    <text evidence="3">The sequence shown here is derived from an EMBL/GenBank/DDBJ whole genome shotgun (WGS) entry which is preliminary data.</text>
</comment>
<dbReference type="Pfam" id="PF15641">
    <property type="entry name" value="Tox-MPTase5"/>
    <property type="match status" value="1"/>
</dbReference>
<evidence type="ECO:0000313" key="4">
    <source>
        <dbReference type="Proteomes" id="UP000707731"/>
    </source>
</evidence>
<feature type="domain" description="Tox-MPTase5" evidence="2">
    <location>
        <begin position="662"/>
        <end position="771"/>
    </location>
</feature>
<dbReference type="Proteomes" id="UP000707731">
    <property type="component" value="Unassembled WGS sequence"/>
</dbReference>
<protein>
    <recommendedName>
        <fullName evidence="2">Tox-MPTase5 domain-containing protein</fullName>
    </recommendedName>
</protein>
<feature type="compositionally biased region" description="Polar residues" evidence="1">
    <location>
        <begin position="139"/>
        <end position="156"/>
    </location>
</feature>
<gene>
    <name evidence="3" type="ORF">IU449_24490</name>
</gene>
<dbReference type="EMBL" id="JADLQN010000006">
    <property type="protein sequence ID" value="MBF6357668.1"/>
    <property type="molecule type" value="Genomic_DNA"/>
</dbReference>
<reference evidence="3 4" key="1">
    <citation type="submission" date="2020-10" db="EMBL/GenBank/DDBJ databases">
        <title>Identification of Nocardia species via Next-generation sequencing and recognition of intraspecies genetic diversity.</title>
        <authorList>
            <person name="Li P."/>
            <person name="Li P."/>
            <person name="Lu B."/>
        </authorList>
    </citation>
    <scope>NUCLEOTIDE SEQUENCE [LARGE SCALE GENOMIC DNA]</scope>
    <source>
        <strain evidence="3 4">BJ06-0143</strain>
    </source>
</reference>
<dbReference type="RefSeq" id="WP_195004508.1">
    <property type="nucleotide sequence ID" value="NZ_JADLQN010000006.1"/>
</dbReference>
<accession>A0ABS0DGR3</accession>
<sequence>MTNSIAPQIYRPPWVEARIDAFRRMTAGGLADAPTEPTSVTTFHNMTPQSAARRLERIRAADALTITADAVQSMLSPAQSKLTFVDEPIGEYHKPSTRQKLPAPSPPAPQQSGVDQLPPVVNPNAPRPTQWDGPLPELPSQQNDESAATPSPSGTTPIPVLPEPARAEDASEHVFGLPDVTGHTPGDTWDETLPNGITRTNTIPLGNGLNTVDQVIHNADGTITYSRVVSDGRGGYQRWNNDSTGTASYYNSGDPGAMGFGQHFMPGTSTSGTPDREFGTTPGWAEVVSPSYDADGNLVGYDVGVPNAEGLYDNIHYDNYGNRTVTTAAPNGHGGVTSRFFEQVDSEGNGWRIGPDDERWTMALDSHGNPVMMRTRDHEDGVLLSRIDHTGLRTDEFRGVDGEWFRDTTTPDGRITRLLRDFTRITFDADGAEIARQGRPDTRAAWEKAAGFGLAFGKGVANGALGLVEFAGALSGVNAQINLVGELFGKNPNLTTLPEAVIGLGRTVVDVAVADYRAWTTTSSELGAFLSGEQGWDETWDEASRAIGNSYNEMSKLVIGTDWTGFSEHPAETLGNASFGIALLFGGGKARGSVDATPSFRPSSARGIPNHSRGRALLHNQHESLRKLGSASETRPVEAKNVQHLEHSGHTSRNAWGELDQIERATGSSSLARRRALEAILNSPDFNNFRFTHRPVYSPTVYSGMARQNTGIQIGRIPFSSRLELRRTIVHEELHHRWFARGRINHHPRDGNGTSKLFYDTVNRYLEFRGWM</sequence>
<dbReference type="InterPro" id="IPR028911">
    <property type="entry name" value="Tox-MPTase5_dom"/>
</dbReference>
<proteinExistence type="predicted"/>
<evidence type="ECO:0000259" key="2">
    <source>
        <dbReference type="Pfam" id="PF15641"/>
    </source>
</evidence>
<keyword evidence="4" id="KW-1185">Reference proteome</keyword>
<evidence type="ECO:0000256" key="1">
    <source>
        <dbReference type="SAM" id="MobiDB-lite"/>
    </source>
</evidence>
<evidence type="ECO:0000313" key="3">
    <source>
        <dbReference type="EMBL" id="MBF6357668.1"/>
    </source>
</evidence>
<organism evidence="3 4">
    <name type="scientific">Nocardia higoensis</name>
    <dbReference type="NCBI Taxonomy" id="228599"/>
    <lineage>
        <taxon>Bacteria</taxon>
        <taxon>Bacillati</taxon>
        <taxon>Actinomycetota</taxon>
        <taxon>Actinomycetes</taxon>
        <taxon>Mycobacteriales</taxon>
        <taxon>Nocardiaceae</taxon>
        <taxon>Nocardia</taxon>
    </lineage>
</organism>